<protein>
    <submittedName>
        <fullName evidence="1">Uncharacterized protein</fullName>
    </submittedName>
</protein>
<evidence type="ECO:0000313" key="1">
    <source>
        <dbReference type="EMBL" id="MEQ2564449.1"/>
    </source>
</evidence>
<evidence type="ECO:0000313" key="2">
    <source>
        <dbReference type="Proteomes" id="UP001437460"/>
    </source>
</evidence>
<accession>A0ABV1HQR7</accession>
<dbReference type="RefSeq" id="WP_349230442.1">
    <property type="nucleotide sequence ID" value="NZ_JBBMFJ010000045.1"/>
</dbReference>
<gene>
    <name evidence="1" type="ORF">WMO41_14980</name>
</gene>
<sequence>MIQNYMRLKTWSPFSRQYMFIDTTEYLADNLFCNHKVPVKFGKEMVNKDIKYVIISCKIHKRYEEQFVKALQELPNKMLLFGHTDYIEYCKKIFDMLNDYQQEKTDRKS</sequence>
<organism evidence="1 2">
    <name type="scientific">Ventrimonas faecis</name>
    <dbReference type="NCBI Taxonomy" id="3133170"/>
    <lineage>
        <taxon>Bacteria</taxon>
        <taxon>Bacillati</taxon>
        <taxon>Bacillota</taxon>
        <taxon>Clostridia</taxon>
        <taxon>Lachnospirales</taxon>
        <taxon>Lachnospiraceae</taxon>
        <taxon>Ventrimonas</taxon>
    </lineage>
</organism>
<reference evidence="1 2" key="1">
    <citation type="submission" date="2024-03" db="EMBL/GenBank/DDBJ databases">
        <title>Human intestinal bacterial collection.</title>
        <authorList>
            <person name="Pauvert C."/>
            <person name="Hitch T.C.A."/>
            <person name="Clavel T."/>
        </authorList>
    </citation>
    <scope>NUCLEOTIDE SEQUENCE [LARGE SCALE GENOMIC DNA]</scope>
    <source>
        <strain evidence="1 2">CLA-AP-H27</strain>
    </source>
</reference>
<dbReference type="Proteomes" id="UP001437460">
    <property type="component" value="Unassembled WGS sequence"/>
</dbReference>
<dbReference type="EMBL" id="JBBMFJ010000045">
    <property type="protein sequence ID" value="MEQ2564449.1"/>
    <property type="molecule type" value="Genomic_DNA"/>
</dbReference>
<proteinExistence type="predicted"/>
<comment type="caution">
    <text evidence="1">The sequence shown here is derived from an EMBL/GenBank/DDBJ whole genome shotgun (WGS) entry which is preliminary data.</text>
</comment>
<keyword evidence="2" id="KW-1185">Reference proteome</keyword>
<name>A0ABV1HQR7_9FIRM</name>